<dbReference type="HOGENOM" id="CLU_069543_3_2_11"/>
<feature type="DNA-binding region" description="H-T-H motif" evidence="4">
    <location>
        <begin position="28"/>
        <end position="47"/>
    </location>
</feature>
<dbReference type="InterPro" id="IPR001647">
    <property type="entry name" value="HTH_TetR"/>
</dbReference>
<dbReference type="InterPro" id="IPR036271">
    <property type="entry name" value="Tet_transcr_reg_TetR-rel_C_sf"/>
</dbReference>
<dbReference type="eggNOG" id="COG1309">
    <property type="taxonomic scope" value="Bacteria"/>
</dbReference>
<dbReference type="PANTHER" id="PTHR30055:SF151">
    <property type="entry name" value="TRANSCRIPTIONAL REGULATORY PROTEIN"/>
    <property type="match status" value="1"/>
</dbReference>
<dbReference type="Proteomes" id="UP000000851">
    <property type="component" value="Chromosome"/>
</dbReference>
<dbReference type="EMBL" id="CP001700">
    <property type="protein sequence ID" value="ACU72835.1"/>
    <property type="molecule type" value="Genomic_DNA"/>
</dbReference>
<dbReference type="GO" id="GO:0000976">
    <property type="term" value="F:transcription cis-regulatory region binding"/>
    <property type="evidence" value="ECO:0007669"/>
    <property type="project" value="TreeGrafter"/>
</dbReference>
<evidence type="ECO:0000256" key="2">
    <source>
        <dbReference type="ARBA" id="ARBA00023125"/>
    </source>
</evidence>
<keyword evidence="1" id="KW-0805">Transcription regulation</keyword>
<evidence type="ECO:0000256" key="1">
    <source>
        <dbReference type="ARBA" id="ARBA00023015"/>
    </source>
</evidence>
<evidence type="ECO:0000313" key="7">
    <source>
        <dbReference type="Proteomes" id="UP000000851"/>
    </source>
</evidence>
<feature type="domain" description="HTH tetR-type" evidence="5">
    <location>
        <begin position="5"/>
        <end position="65"/>
    </location>
</feature>
<dbReference type="GO" id="GO:0003700">
    <property type="term" value="F:DNA-binding transcription factor activity"/>
    <property type="evidence" value="ECO:0007669"/>
    <property type="project" value="TreeGrafter"/>
</dbReference>
<dbReference type="AlphaFoldDB" id="C7QER5"/>
<evidence type="ECO:0000313" key="6">
    <source>
        <dbReference type="EMBL" id="ACU72835.1"/>
    </source>
</evidence>
<dbReference type="Gene3D" id="1.10.357.10">
    <property type="entry name" value="Tetracycline Repressor, domain 2"/>
    <property type="match status" value="1"/>
</dbReference>
<dbReference type="PROSITE" id="PS50977">
    <property type="entry name" value="HTH_TETR_2"/>
    <property type="match status" value="1"/>
</dbReference>
<dbReference type="InParanoid" id="C7QER5"/>
<dbReference type="GO" id="GO:0045892">
    <property type="term" value="P:negative regulation of DNA-templated transcription"/>
    <property type="evidence" value="ECO:0007669"/>
    <property type="project" value="InterPro"/>
</dbReference>
<keyword evidence="3" id="KW-0804">Transcription</keyword>
<dbReference type="PANTHER" id="PTHR30055">
    <property type="entry name" value="HTH-TYPE TRANSCRIPTIONAL REGULATOR RUTR"/>
    <property type="match status" value="1"/>
</dbReference>
<protein>
    <submittedName>
        <fullName evidence="6">Transcriptional regulator, TetR family</fullName>
    </submittedName>
</protein>
<name>C7QER5_CATAD</name>
<dbReference type="Pfam" id="PF02909">
    <property type="entry name" value="TetR_C_1"/>
    <property type="match status" value="1"/>
</dbReference>
<sequence>MRPPRISRAQVLDATFDLASEAGLAAVTMRAVAARLDVTPMALYRHVGDKQGLLDGLVERLMAEITVPDVAPEEDWRAVLRSMARNIRAVARRYPDVFVLLFQRRAVTEGAQGPRQVVFRALRAAGVPEGELAGTERMLSTFVYGFAASEAGGRFAGLNIEAEFDYTAGHVEKLIEALAADSR</sequence>
<dbReference type="PRINTS" id="PR00455">
    <property type="entry name" value="HTHTETR"/>
</dbReference>
<keyword evidence="2 4" id="KW-0238">DNA-binding</keyword>
<dbReference type="Pfam" id="PF00440">
    <property type="entry name" value="TetR_N"/>
    <property type="match status" value="1"/>
</dbReference>
<proteinExistence type="predicted"/>
<accession>C7QER5</accession>
<evidence type="ECO:0000256" key="3">
    <source>
        <dbReference type="ARBA" id="ARBA00023163"/>
    </source>
</evidence>
<gene>
    <name evidence="6" type="ordered locus">Caci_3954</name>
</gene>
<evidence type="ECO:0000259" key="5">
    <source>
        <dbReference type="PROSITE" id="PS50977"/>
    </source>
</evidence>
<organism evidence="6 7">
    <name type="scientific">Catenulispora acidiphila (strain DSM 44928 / JCM 14897 / NBRC 102108 / NRRL B-24433 / ID139908)</name>
    <dbReference type="NCBI Taxonomy" id="479433"/>
    <lineage>
        <taxon>Bacteria</taxon>
        <taxon>Bacillati</taxon>
        <taxon>Actinomycetota</taxon>
        <taxon>Actinomycetes</taxon>
        <taxon>Catenulisporales</taxon>
        <taxon>Catenulisporaceae</taxon>
        <taxon>Catenulispora</taxon>
    </lineage>
</organism>
<dbReference type="KEGG" id="cai:Caci_3954"/>
<keyword evidence="7" id="KW-1185">Reference proteome</keyword>
<dbReference type="SUPFAM" id="SSF46689">
    <property type="entry name" value="Homeodomain-like"/>
    <property type="match status" value="1"/>
</dbReference>
<dbReference type="InterPro" id="IPR009057">
    <property type="entry name" value="Homeodomain-like_sf"/>
</dbReference>
<dbReference type="InterPro" id="IPR004111">
    <property type="entry name" value="Repressor_TetR_C"/>
</dbReference>
<reference evidence="6 7" key="1">
    <citation type="journal article" date="2009" name="Stand. Genomic Sci.">
        <title>Complete genome sequence of Catenulispora acidiphila type strain (ID 139908).</title>
        <authorList>
            <person name="Copeland A."/>
            <person name="Lapidus A."/>
            <person name="Glavina Del Rio T."/>
            <person name="Nolan M."/>
            <person name="Lucas S."/>
            <person name="Chen F."/>
            <person name="Tice H."/>
            <person name="Cheng J.F."/>
            <person name="Bruce D."/>
            <person name="Goodwin L."/>
            <person name="Pitluck S."/>
            <person name="Mikhailova N."/>
            <person name="Pati A."/>
            <person name="Ivanova N."/>
            <person name="Mavromatis K."/>
            <person name="Chen A."/>
            <person name="Palaniappan K."/>
            <person name="Chain P."/>
            <person name="Land M."/>
            <person name="Hauser L."/>
            <person name="Chang Y.J."/>
            <person name="Jeffries C.D."/>
            <person name="Chertkov O."/>
            <person name="Brettin T."/>
            <person name="Detter J.C."/>
            <person name="Han C."/>
            <person name="Ali Z."/>
            <person name="Tindall B.J."/>
            <person name="Goker M."/>
            <person name="Bristow J."/>
            <person name="Eisen J.A."/>
            <person name="Markowitz V."/>
            <person name="Hugenholtz P."/>
            <person name="Kyrpides N.C."/>
            <person name="Klenk H.P."/>
        </authorList>
    </citation>
    <scope>NUCLEOTIDE SEQUENCE [LARGE SCALE GENOMIC DNA]</scope>
    <source>
        <strain evidence="7">DSM 44928 / JCM 14897 / NBRC 102108 / NRRL B-24433 / ID139908</strain>
    </source>
</reference>
<dbReference type="RefSeq" id="WP_015792564.1">
    <property type="nucleotide sequence ID" value="NC_013131.1"/>
</dbReference>
<dbReference type="SUPFAM" id="SSF48498">
    <property type="entry name" value="Tetracyclin repressor-like, C-terminal domain"/>
    <property type="match status" value="1"/>
</dbReference>
<dbReference type="InterPro" id="IPR050109">
    <property type="entry name" value="HTH-type_TetR-like_transc_reg"/>
</dbReference>
<dbReference type="STRING" id="479433.Caci_3954"/>
<evidence type="ECO:0000256" key="4">
    <source>
        <dbReference type="PROSITE-ProRule" id="PRU00335"/>
    </source>
</evidence>